<accession>A0A843WZL4</accession>
<dbReference type="AlphaFoldDB" id="A0A843WZL4"/>
<name>A0A843WZL4_COLES</name>
<sequence length="85" mass="9796">MNPPEKPVPIKLRHNVGRRDTDWRIDRQKRDRGGRACTGQCFFLSEVSISHHSMKDMAILVVSHLLGRDDDFVYIKDLLNLLVAP</sequence>
<comment type="caution">
    <text evidence="1">The sequence shown here is derived from an EMBL/GenBank/DDBJ whole genome shotgun (WGS) entry which is preliminary data.</text>
</comment>
<dbReference type="EMBL" id="NMUH01004821">
    <property type="protein sequence ID" value="MQM10921.1"/>
    <property type="molecule type" value="Genomic_DNA"/>
</dbReference>
<gene>
    <name evidence="1" type="ORF">Taro_043822</name>
</gene>
<dbReference type="Proteomes" id="UP000652761">
    <property type="component" value="Unassembled WGS sequence"/>
</dbReference>
<evidence type="ECO:0000313" key="1">
    <source>
        <dbReference type="EMBL" id="MQM10921.1"/>
    </source>
</evidence>
<protein>
    <submittedName>
        <fullName evidence="1">Uncharacterized protein</fullName>
    </submittedName>
</protein>
<proteinExistence type="predicted"/>
<keyword evidence="2" id="KW-1185">Reference proteome</keyword>
<reference evidence="1" key="1">
    <citation type="submission" date="2017-07" db="EMBL/GenBank/DDBJ databases">
        <title>Taro Niue Genome Assembly and Annotation.</title>
        <authorList>
            <person name="Atibalentja N."/>
            <person name="Keating K."/>
            <person name="Fields C.J."/>
        </authorList>
    </citation>
    <scope>NUCLEOTIDE SEQUENCE</scope>
    <source>
        <strain evidence="1">Niue_2</strain>
        <tissue evidence="1">Leaf</tissue>
    </source>
</reference>
<organism evidence="1 2">
    <name type="scientific">Colocasia esculenta</name>
    <name type="common">Wild taro</name>
    <name type="synonym">Arum esculentum</name>
    <dbReference type="NCBI Taxonomy" id="4460"/>
    <lineage>
        <taxon>Eukaryota</taxon>
        <taxon>Viridiplantae</taxon>
        <taxon>Streptophyta</taxon>
        <taxon>Embryophyta</taxon>
        <taxon>Tracheophyta</taxon>
        <taxon>Spermatophyta</taxon>
        <taxon>Magnoliopsida</taxon>
        <taxon>Liliopsida</taxon>
        <taxon>Araceae</taxon>
        <taxon>Aroideae</taxon>
        <taxon>Colocasieae</taxon>
        <taxon>Colocasia</taxon>
    </lineage>
</organism>
<evidence type="ECO:0000313" key="2">
    <source>
        <dbReference type="Proteomes" id="UP000652761"/>
    </source>
</evidence>